<dbReference type="InParanoid" id="Q75CL4"/>
<protein>
    <submittedName>
        <fullName evidence="5">ACL095Cp</fullName>
    </submittedName>
</protein>
<feature type="domain" description="URB1 C-terminal" evidence="3">
    <location>
        <begin position="1424"/>
        <end position="1624"/>
    </location>
</feature>
<reference evidence="5 6" key="1">
    <citation type="journal article" date="2004" name="Science">
        <title>The Ashbya gossypii genome as a tool for mapping the ancient Saccharomyces cerevisiae genome.</title>
        <authorList>
            <person name="Dietrich F.S."/>
            <person name="Voegeli S."/>
            <person name="Brachat S."/>
            <person name="Lerch A."/>
            <person name="Gates K."/>
            <person name="Steiner S."/>
            <person name="Mohr C."/>
            <person name="Pohlmann R."/>
            <person name="Luedi P."/>
            <person name="Choi S."/>
            <person name="Wing R.A."/>
            <person name="Flavier A."/>
            <person name="Gaffney T.D."/>
            <person name="Philippsen P."/>
        </authorList>
    </citation>
    <scope>NUCLEOTIDE SEQUENCE [LARGE SCALE GENOMIC DNA]</scope>
    <source>
        <strain evidence="6">ATCC 10895 / CBS 109.51 / FGSC 9923 / NRRL Y-1056</strain>
    </source>
</reference>
<dbReference type="FunCoup" id="Q75CL4">
    <property type="interactions" value="359"/>
</dbReference>
<dbReference type="Pfam" id="PF16201">
    <property type="entry name" value="NopRA1"/>
    <property type="match status" value="1"/>
</dbReference>
<evidence type="ECO:0000259" key="4">
    <source>
        <dbReference type="Pfam" id="PF26140"/>
    </source>
</evidence>
<dbReference type="OMA" id="MTSYWFG"/>
<dbReference type="GeneID" id="4619429"/>
<dbReference type="Proteomes" id="UP000000591">
    <property type="component" value="Chromosome III"/>
</dbReference>
<dbReference type="OrthoDB" id="72892at2759"/>
<dbReference type="GO" id="GO:0000463">
    <property type="term" value="P:maturation of LSU-rRNA from tricistronic rRNA transcript (SSU-rRNA, 5.8S rRNA, LSU-rRNA)"/>
    <property type="evidence" value="ECO:0000318"/>
    <property type="project" value="GO_Central"/>
</dbReference>
<dbReference type="RefSeq" id="NP_983309.1">
    <property type="nucleotide sequence ID" value="NM_208662.1"/>
</dbReference>
<dbReference type="InterPro" id="IPR059018">
    <property type="entry name" value="HEAT_URB1"/>
</dbReference>
<dbReference type="InterPro" id="IPR021714">
    <property type="entry name" value="URB1_N"/>
</dbReference>
<evidence type="ECO:0000313" key="5">
    <source>
        <dbReference type="EMBL" id="AAS51133.1"/>
    </source>
</evidence>
<gene>
    <name evidence="5" type="ORF">AGOS_ACL095C</name>
</gene>
<dbReference type="GO" id="GO:0005730">
    <property type="term" value="C:nucleolus"/>
    <property type="evidence" value="ECO:0000318"/>
    <property type="project" value="GO_Central"/>
</dbReference>
<dbReference type="HOGENOM" id="CLU_003174_0_0_1"/>
<name>Q75CL4_EREGS</name>
<dbReference type="eggNOG" id="KOG1791">
    <property type="taxonomic scope" value="Eukaryota"/>
</dbReference>
<sequence length="1701" mass="194932">MSVSDAAPPREEKRHFAPKQSGNPNFDTGLLQQLQRILSSIDLINEGVANDYQPLLQFIQKGFLSQIVQGWSYFAQVNNQNMFGDCTVKLLKTVTVLASDVSVQEQGSVLIRDLLSGHCKVLYRGLSCQRSTVTNPTLKLMRQMVVYNEGEHAELFLNYFDLSVPCIQRILTPNKVEMKDLVAARKSAHTAMRANFIKFWVALIKHTPPLLRVDLLTDNYKTMSNWVKYMSKLDTYEVLEMTVECLKEYVLKEKSFKKASKCKIINESVLKTMVELYRSPHKALVQSVNELFQLYATDPQFGVVFHDDKLWFDEPVYHAHGSSGAVVTVNQKEFRLYNKLVYTMLTFFKPWEDDLQCGTVLKILRNLPELVPPYCNYLALQGYHEPKMTSYWVGLTLLLGRIINLPMPAMLDHLHTDRLPNTSIVLENVMPASISKLSLTKCLQHDVMLVKHFGCQLLVFSLKKFEKVLQLYTEKGWETAIAILANSYWAMLPDISVIVTALNDVYAKDRENKIVPLSLTMALRYYSSLFPNYFNVSLPGQNIYEDIMMQESFKGVDLVILDNFMRYQELNSSQIKWWHSDGRKHSLFSSLIRVASSKNSTNVITVKVIRLLDRLLQFTIFINMDKLLGSSILALVNSLSIISKIEGVDDELEKIWKLLDETVTRCVKFPYKYVDMSSNYGHVSPFVVVISEQWKYVDKKTPYDAIAKWMMLFFRNMIILGEPQQGILDLAMKLDGIEQSLIKRYLATDRYEESVSNLSAAEYLLSSNTDFSFADYISTLPVTAIVTTTRYPVNDLDAASLLFRAGTILRADSLPLGKYNTAGVFDKLLSLVGNYALSNKSFLDKFKRQRVFKDLVVPKHFIENTVAFEKYLYLTSRLAQIYEQLETDISEFQEYAYDLIANKHHEYTKLQSGDLILSLCGVLSVVQLKELLDTETVTDTATLAFIISKLFESRQAISGQQLLMLLKLKDNKITNLLEHFISSKLIDDIDVEATLSETVHEPASVSLVQKVLLYPNAVNILVKHLPGVQERQNIIGLASVITDFDNELILKFLSVALTLAFENLNVLAGDELANAMRLFCNNHHLLSSSDRNSILTFGISKAELKYTAEICRFVRMCLPVDNALVKEWLAKSVLFITKNFAEREHLSEHFVEFLLQFKEILLISDIWNIVNKASLNSQLEVILNKKWVTDTRVLEYANLLLLGGSKHTVESTRLLQIFINNEGQALNGADFDCYRKYLSAMIIYNLFNKDISKNSTAAIELQIINFYSGMATPQDRILLHILEVIESKLCLSWVRNVCSWDFVESTSYETDLGGPVKLLQKEKEGYVITLSKQMIEATLKHYPRLDYMIPEFNGKSTGTAWQLLQNFYDSYKLSSPNPEVSVYDPFFILLLITNNDELLREQVLDDSASNYTLDVKKLLDCKLLQLAVMSLSDCREVVFNIATVMLNQMLLTLENKPTFKESNIFKILLTKILYLFVKETNGRKLSRSDVPPVVYYALARIADLLMQPKAPLYEKAYRWVLSSPFIRTREIPFLHEIIPNNSTSPNDGYYTCLQWILETLQHGINSERDVWLLKTTNLIEYIFNLQNSPYLNPKLQMLLSGFVFKLQRVESGGSTLISRFGGISQLEVRSSDIHHRTLELEGSLSVNAKNKKHLKEHMYLRQQNLNCQELGFGYSVIVNAQKRLLEWTEHDHHNIQKRLRK</sequence>
<evidence type="ECO:0000256" key="1">
    <source>
        <dbReference type="SAM" id="MobiDB-lite"/>
    </source>
</evidence>
<dbReference type="Pfam" id="PF11707">
    <property type="entry name" value="Npa1"/>
    <property type="match status" value="1"/>
</dbReference>
<dbReference type="STRING" id="284811.Q75CL4"/>
<dbReference type="EMBL" id="AE016816">
    <property type="protein sequence ID" value="AAS51133.1"/>
    <property type="molecule type" value="Genomic_DNA"/>
</dbReference>
<dbReference type="PANTHER" id="PTHR13500:SF0">
    <property type="entry name" value="NUCLEOLAR PRE-RIBOSOMAL-ASSOCIATED PROTEIN 1"/>
    <property type="match status" value="1"/>
</dbReference>
<dbReference type="GO" id="GO:0000466">
    <property type="term" value="P:maturation of 5.8S rRNA from tricistronic rRNA transcript (SSU-rRNA, 5.8S rRNA, LSU-rRNA)"/>
    <property type="evidence" value="ECO:0000318"/>
    <property type="project" value="GO_Central"/>
</dbReference>
<dbReference type="PANTHER" id="PTHR13500">
    <property type="entry name" value="NUCLEOLAR PRERIBOSOMAL-ASSOCIATED PROTEIN 1"/>
    <property type="match status" value="1"/>
</dbReference>
<keyword evidence="6" id="KW-1185">Reference proteome</keyword>
<dbReference type="InterPro" id="IPR039844">
    <property type="entry name" value="URB1"/>
</dbReference>
<feature type="region of interest" description="Disordered" evidence="1">
    <location>
        <begin position="1"/>
        <end position="25"/>
    </location>
</feature>
<reference evidence="6" key="2">
    <citation type="journal article" date="2013" name="G3 (Bethesda)">
        <title>Genomes of Ashbya fungi isolated from insects reveal four mating-type loci, numerous translocations, lack of transposons, and distinct gene duplications.</title>
        <authorList>
            <person name="Dietrich F.S."/>
            <person name="Voegeli S."/>
            <person name="Kuo S."/>
            <person name="Philippsen P."/>
        </authorList>
    </citation>
    <scope>GENOME REANNOTATION</scope>
    <source>
        <strain evidence="6">ATCC 10895 / CBS 109.51 / FGSC 9923 / NRRL Y-1056</strain>
    </source>
</reference>
<organism evidence="5 6">
    <name type="scientific">Eremothecium gossypii (strain ATCC 10895 / CBS 109.51 / FGSC 9923 / NRRL Y-1056)</name>
    <name type="common">Yeast</name>
    <name type="synonym">Ashbya gossypii</name>
    <dbReference type="NCBI Taxonomy" id="284811"/>
    <lineage>
        <taxon>Eukaryota</taxon>
        <taxon>Fungi</taxon>
        <taxon>Dikarya</taxon>
        <taxon>Ascomycota</taxon>
        <taxon>Saccharomycotina</taxon>
        <taxon>Saccharomycetes</taxon>
        <taxon>Saccharomycetales</taxon>
        <taxon>Saccharomycetaceae</taxon>
        <taxon>Eremothecium</taxon>
    </lineage>
</organism>
<dbReference type="KEGG" id="ago:AGOS_ACL095C"/>
<accession>Q75CL4</accession>
<evidence type="ECO:0000259" key="2">
    <source>
        <dbReference type="Pfam" id="PF11707"/>
    </source>
</evidence>
<proteinExistence type="predicted"/>
<evidence type="ECO:0000313" key="6">
    <source>
        <dbReference type="Proteomes" id="UP000000591"/>
    </source>
</evidence>
<feature type="domain" description="URB1 N-terminal" evidence="2">
    <location>
        <begin position="64"/>
        <end position="394"/>
    </location>
</feature>
<dbReference type="InterPro" id="IPR032436">
    <property type="entry name" value="URB1_C"/>
</dbReference>
<evidence type="ECO:0000259" key="3">
    <source>
        <dbReference type="Pfam" id="PF16201"/>
    </source>
</evidence>
<dbReference type="Pfam" id="PF26140">
    <property type="entry name" value="HEAT_URB1"/>
    <property type="match status" value="1"/>
</dbReference>
<feature type="domain" description="URB1 central HEAT repeat" evidence="4">
    <location>
        <begin position="572"/>
        <end position="755"/>
    </location>
</feature>